<keyword evidence="2 4" id="KW-0808">Transferase</keyword>
<evidence type="ECO:0000256" key="2">
    <source>
        <dbReference type="ARBA" id="ARBA00022679"/>
    </source>
</evidence>
<keyword evidence="5" id="KW-1185">Reference proteome</keyword>
<dbReference type="PANTHER" id="PTHR22916:SF51">
    <property type="entry name" value="GLYCOSYLTRANSFERASE EPSH-RELATED"/>
    <property type="match status" value="1"/>
</dbReference>
<keyword evidence="1" id="KW-0328">Glycosyltransferase</keyword>
<proteinExistence type="predicted"/>
<dbReference type="Gene3D" id="3.90.550.10">
    <property type="entry name" value="Spore Coat Polysaccharide Biosynthesis Protein SpsA, Chain A"/>
    <property type="match status" value="1"/>
</dbReference>
<evidence type="ECO:0000313" key="4">
    <source>
        <dbReference type="EMBL" id="QCD44494.1"/>
    </source>
</evidence>
<dbReference type="InterPro" id="IPR001173">
    <property type="entry name" value="Glyco_trans_2-like"/>
</dbReference>
<sequence>MKISFIVPAYNVSKYIKKCVDSILSCNMKDIEVIVVNDGSTDDTLEILNKYNDDRLKIISKQNGGASAARNDGINASSGEFLAFIDGDDFIDTADYEAVYEYAENFNADIVVMDFYKDYKDKQEYVTDFKTKDVIIDKQEYFKNIILGKNARHNAVNKLIKRELFNDVKFPNGIFLAEDFNVISKIIFKAQNIVKLNKAYYHYLIGENNTSGFESLKGIMDHKFIYDDVTSFINKNVLCDYKNELLMALELRKIKGVYLPLIFCKADLKNENFKQGLEILKRDLNGILQLEGFKKLRLKYRILFKMLKNAKTDEQICKILTIFNAINNLFSGRKLKDFRA</sequence>
<name>A0A6G5QFU9_9BACT</name>
<dbReference type="PANTHER" id="PTHR22916">
    <property type="entry name" value="GLYCOSYLTRANSFERASE"/>
    <property type="match status" value="1"/>
</dbReference>
<gene>
    <name evidence="4" type="ORF">CMUC_0697</name>
</gene>
<reference evidence="4 5" key="1">
    <citation type="submission" date="2016-07" db="EMBL/GenBank/DDBJ databases">
        <title>Comparative genomics of the Campylobacter concisus group.</title>
        <authorList>
            <person name="Miller W.G."/>
            <person name="Yee E."/>
            <person name="Chapman M.H."/>
            <person name="Huynh S."/>
            <person name="Bono J.L."/>
            <person name="On S.L.W."/>
            <person name="StLeger J."/>
            <person name="Foster G."/>
            <person name="Parker C.T."/>
        </authorList>
    </citation>
    <scope>NUCLEOTIDE SEQUENCE [LARGE SCALE GENOMIC DNA]</scope>
    <source>
        <strain evidence="4 5">CCUG 21559</strain>
    </source>
</reference>
<protein>
    <submittedName>
        <fullName evidence="4">Glycosyltransferase, family 2</fullName>
    </submittedName>
</protein>
<accession>A0A6G5QFU9</accession>
<dbReference type="CDD" id="cd00761">
    <property type="entry name" value="Glyco_tranf_GTA_type"/>
    <property type="match status" value="1"/>
</dbReference>
<dbReference type="InterPro" id="IPR029044">
    <property type="entry name" value="Nucleotide-diphossugar_trans"/>
</dbReference>
<evidence type="ECO:0000313" key="5">
    <source>
        <dbReference type="Proteomes" id="UP000503264"/>
    </source>
</evidence>
<organism evidence="4 5">
    <name type="scientific">Campylobacter mucosalis CCUG 21559</name>
    <dbReference type="NCBI Taxonomy" id="1032067"/>
    <lineage>
        <taxon>Bacteria</taxon>
        <taxon>Pseudomonadati</taxon>
        <taxon>Campylobacterota</taxon>
        <taxon>Epsilonproteobacteria</taxon>
        <taxon>Campylobacterales</taxon>
        <taxon>Campylobacteraceae</taxon>
        <taxon>Campylobacter</taxon>
    </lineage>
</organism>
<dbReference type="Pfam" id="PF00535">
    <property type="entry name" value="Glycos_transf_2"/>
    <property type="match status" value="1"/>
</dbReference>
<dbReference type="Proteomes" id="UP000503264">
    <property type="component" value="Chromosome"/>
</dbReference>
<evidence type="ECO:0000259" key="3">
    <source>
        <dbReference type="Pfam" id="PF00535"/>
    </source>
</evidence>
<evidence type="ECO:0000256" key="1">
    <source>
        <dbReference type="ARBA" id="ARBA00022676"/>
    </source>
</evidence>
<dbReference type="GO" id="GO:0016758">
    <property type="term" value="F:hexosyltransferase activity"/>
    <property type="evidence" value="ECO:0007669"/>
    <property type="project" value="UniProtKB-ARBA"/>
</dbReference>
<feature type="domain" description="Glycosyltransferase 2-like" evidence="3">
    <location>
        <begin position="4"/>
        <end position="165"/>
    </location>
</feature>
<dbReference type="EMBL" id="CP012542">
    <property type="protein sequence ID" value="QCD44494.1"/>
    <property type="molecule type" value="Genomic_DNA"/>
</dbReference>
<dbReference type="SUPFAM" id="SSF53448">
    <property type="entry name" value="Nucleotide-diphospho-sugar transferases"/>
    <property type="match status" value="1"/>
</dbReference>
<dbReference type="AlphaFoldDB" id="A0A6G5QFU9"/>
<dbReference type="RefSeq" id="WP_034969403.1">
    <property type="nucleotide sequence ID" value="NZ_CP012542.1"/>
</dbReference>